<protein>
    <submittedName>
        <fullName evidence="1">Uncharacterized protein</fullName>
    </submittedName>
</protein>
<reference evidence="1" key="1">
    <citation type="submission" date="2019-04" db="EMBL/GenBank/DDBJ databases">
        <title>Evolution of Biomass-Degrading Anaerobic Consortia Revealed by Metagenomics.</title>
        <authorList>
            <person name="Peng X."/>
        </authorList>
    </citation>
    <scope>NUCLEOTIDE SEQUENCE</scope>
    <source>
        <strain evidence="1">SIG254</strain>
    </source>
</reference>
<dbReference type="EMBL" id="SVCM01000004">
    <property type="protein sequence ID" value="MBE6058563.1"/>
    <property type="molecule type" value="Genomic_DNA"/>
</dbReference>
<dbReference type="Proteomes" id="UP000768462">
    <property type="component" value="Unassembled WGS sequence"/>
</dbReference>
<evidence type="ECO:0000313" key="1">
    <source>
        <dbReference type="EMBL" id="MBE6058563.1"/>
    </source>
</evidence>
<gene>
    <name evidence="1" type="ORF">E7215_00070</name>
</gene>
<proteinExistence type="predicted"/>
<name>A0A927W7B9_9CLOT</name>
<organism evidence="1 2">
    <name type="scientific">Clostridium sulfidigenes</name>
    <dbReference type="NCBI Taxonomy" id="318464"/>
    <lineage>
        <taxon>Bacteria</taxon>
        <taxon>Bacillati</taxon>
        <taxon>Bacillota</taxon>
        <taxon>Clostridia</taxon>
        <taxon>Eubacteriales</taxon>
        <taxon>Clostridiaceae</taxon>
        <taxon>Clostridium</taxon>
    </lineage>
</organism>
<sequence>MGGKYNFENETLIDIGEYDKSVDIHEMIHKVLSTKTTYGRLIELLNRICKLDNSKKWLYNLLIDNMNRMQEIVATNFEYLSYLKTDDFKTYESKIEELKDNKRYYKYFSKLSWTRESLNEENTELGESIALNILIVGLLALDINIWKIPKEAYESEKAFKQFLSKDNNMTLYNPNIRFDTFINYHNPKYISDEELIKTMMSDCQLGRDGIYQICIKEVMKIYENYENIDVIISRIAGCGIIDMGQTSFSFEEISYLNAFPTLINDQFKNFEFDLIVCNIEDFIRELLKVNQGILRIDNTMLGSPIYNTLGVVDYEKKKAIYSCYQDGEDLANIINLSELEVAFFDIRTYPRFREILKIDVSKNIYFIMESSVLYNLKFIKEEFINGAYSIKNYNTYCLLIIKKDNKILLQLISNNALNLIDKLWINFNISISKDDWNKLCNGYEGTIEEIIKNYFEYCNFALSILNK</sequence>
<comment type="caution">
    <text evidence="1">The sequence shown here is derived from an EMBL/GenBank/DDBJ whole genome shotgun (WGS) entry which is preliminary data.</text>
</comment>
<evidence type="ECO:0000313" key="2">
    <source>
        <dbReference type="Proteomes" id="UP000768462"/>
    </source>
</evidence>
<dbReference type="AlphaFoldDB" id="A0A927W7B9"/>
<accession>A0A927W7B9</accession>